<protein>
    <submittedName>
        <fullName evidence="3">Spermidine coumaroyl-CoA acyltransferase</fullName>
    </submittedName>
</protein>
<reference evidence="2" key="1">
    <citation type="journal article" date="2021" name="Nat. Commun.">
        <title>Genomic analyses provide insights into spinach domestication and the genetic basis of agronomic traits.</title>
        <authorList>
            <person name="Cai X."/>
            <person name="Sun X."/>
            <person name="Xu C."/>
            <person name="Sun H."/>
            <person name="Wang X."/>
            <person name="Ge C."/>
            <person name="Zhang Z."/>
            <person name="Wang Q."/>
            <person name="Fei Z."/>
            <person name="Jiao C."/>
            <person name="Wang Q."/>
        </authorList>
    </citation>
    <scope>NUCLEOTIDE SEQUENCE [LARGE SCALE GENOMIC DNA]</scope>
    <source>
        <strain evidence="2">cv. Varoflay</strain>
    </source>
</reference>
<evidence type="ECO:0000313" key="3">
    <source>
        <dbReference type="RefSeq" id="XP_056689598.1"/>
    </source>
</evidence>
<evidence type="ECO:0000313" key="2">
    <source>
        <dbReference type="Proteomes" id="UP000813463"/>
    </source>
</evidence>
<dbReference type="InterPro" id="IPR050898">
    <property type="entry name" value="Plant_acyltransferase"/>
</dbReference>
<keyword evidence="2" id="KW-1185">Reference proteome</keyword>
<name>A0ABM3R1U5_SPIOL</name>
<gene>
    <name evidence="3" type="primary">LOC110780333</name>
</gene>
<dbReference type="RefSeq" id="XP_056689598.1">
    <property type="nucleotide sequence ID" value="XM_056833620.1"/>
</dbReference>
<dbReference type="Pfam" id="PF02458">
    <property type="entry name" value="Transferase"/>
    <property type="match status" value="1"/>
</dbReference>
<accession>A0ABM3R1U5</accession>
<dbReference type="Gene3D" id="3.30.559.10">
    <property type="entry name" value="Chloramphenicol acetyltransferase-like domain"/>
    <property type="match status" value="2"/>
</dbReference>
<comment type="similarity">
    <text evidence="1">Belongs to the plant acyltransferase family.</text>
</comment>
<keyword evidence="3" id="KW-0012">Acyltransferase</keyword>
<organism evidence="2 3">
    <name type="scientific">Spinacia oleracea</name>
    <name type="common">Spinach</name>
    <dbReference type="NCBI Taxonomy" id="3562"/>
    <lineage>
        <taxon>Eukaryota</taxon>
        <taxon>Viridiplantae</taxon>
        <taxon>Streptophyta</taxon>
        <taxon>Embryophyta</taxon>
        <taxon>Tracheophyta</taxon>
        <taxon>Spermatophyta</taxon>
        <taxon>Magnoliopsida</taxon>
        <taxon>eudicotyledons</taxon>
        <taxon>Gunneridae</taxon>
        <taxon>Pentapetalae</taxon>
        <taxon>Caryophyllales</taxon>
        <taxon>Chenopodiaceae</taxon>
        <taxon>Chenopodioideae</taxon>
        <taxon>Anserineae</taxon>
        <taxon>Spinacia</taxon>
    </lineage>
</organism>
<dbReference type="PANTHER" id="PTHR31147:SF33">
    <property type="entry name" value="N-HYDROXYCINNAMOYL_BENZOYLTRANSFERASE, PUTATIVE-RELATED"/>
    <property type="match status" value="1"/>
</dbReference>
<dbReference type="GeneID" id="110780333"/>
<keyword evidence="3" id="KW-0808">Transferase</keyword>
<dbReference type="GO" id="GO:0016746">
    <property type="term" value="F:acyltransferase activity"/>
    <property type="evidence" value="ECO:0007669"/>
    <property type="project" value="UniProtKB-KW"/>
</dbReference>
<dbReference type="Proteomes" id="UP000813463">
    <property type="component" value="Chromosome 6"/>
</dbReference>
<reference evidence="3" key="2">
    <citation type="submission" date="2025-08" db="UniProtKB">
        <authorList>
            <consortium name="RefSeq"/>
        </authorList>
    </citation>
    <scope>IDENTIFICATION</scope>
    <source>
        <tissue evidence="3">Leaf</tissue>
    </source>
</reference>
<sequence>MEVIIQETTTLYPSNPPFNHPHTLPLSHLDTDLNLHVTFRYFRVYANQSQHQPDPFNVITAAIGTTLGPYYPLTGTIRPVIGGRFELHCTPGKGLPIIRASMDCSLESLNYLEDPDDTLAEHLVPNPDSAEAMEHPMILQITLFKCGGYVLGSAVHNMLCDGLGASEFFNGVAELARGATDIIPSATRLTVEPVWDRATLLGTREPSRVEFPFEEFLSLDKGFSPYLQNVGPTIRVCFPVLEKWLDGFKEYLFERSGSRFTTFEALGAFIWRARVKASNIPKDKKVKFAYLMNIRKLVNPPLPRGYWGNGCIQMYVQLTAGELTQRPIWETATLIKNSKFNATDEYVKSYIDFQNENYEKGITAGEGVSGFTDWRHLGHSKVDFGSGGPVTVYPLSKHFLGSVEPCYFLPYSSSDKEKKDGHGFKVLVCLRESAKDGFTAEMDKFSRLEFDYFC</sequence>
<evidence type="ECO:0000256" key="1">
    <source>
        <dbReference type="ARBA" id="ARBA00009861"/>
    </source>
</evidence>
<dbReference type="InterPro" id="IPR023213">
    <property type="entry name" value="CAT-like_dom_sf"/>
</dbReference>
<dbReference type="PANTHER" id="PTHR31147">
    <property type="entry name" value="ACYL TRANSFERASE 4"/>
    <property type="match status" value="1"/>
</dbReference>
<proteinExistence type="inferred from homology"/>